<keyword evidence="7" id="KW-1185">Reference proteome</keyword>
<dbReference type="Pfam" id="PF01168">
    <property type="entry name" value="Ala_racemase_N"/>
    <property type="match status" value="1"/>
</dbReference>
<reference evidence="6 7" key="1">
    <citation type="journal article" date="2018" name="Environ. Microbiol.">
        <title>Novel energy conservation strategies and behaviour of Pelotomaculum schinkii driving syntrophic propionate catabolism.</title>
        <authorList>
            <person name="Hidalgo-Ahumada C.A.P."/>
            <person name="Nobu M.K."/>
            <person name="Narihiro T."/>
            <person name="Tamaki H."/>
            <person name="Liu W.T."/>
            <person name="Kamagata Y."/>
            <person name="Stams A.J.M."/>
            <person name="Imachi H."/>
            <person name="Sousa D.Z."/>
        </authorList>
    </citation>
    <scope>NUCLEOTIDE SEQUENCE [LARGE SCALE GENOMIC DNA]</scope>
    <source>
        <strain evidence="6 7">MGP</strain>
    </source>
</reference>
<dbReference type="FunFam" id="3.20.20.10:FF:000018">
    <property type="entry name" value="Pyridoxal phosphate homeostasis protein"/>
    <property type="match status" value="1"/>
</dbReference>
<comment type="cofactor">
    <cofactor evidence="3">
        <name>pyridoxal 5'-phosphate</name>
        <dbReference type="ChEBI" id="CHEBI:597326"/>
    </cofactor>
</comment>
<dbReference type="PANTHER" id="PTHR10146">
    <property type="entry name" value="PROLINE SYNTHETASE CO-TRANSCRIBED BACTERIAL HOMOLOG PROTEIN"/>
    <property type="match status" value="1"/>
</dbReference>
<feature type="modified residue" description="N6-(pyridoxal phosphate)lysine" evidence="2 3">
    <location>
        <position position="35"/>
    </location>
</feature>
<organism evidence="6 7">
    <name type="scientific">Pelotomaculum propionicicum</name>
    <dbReference type="NCBI Taxonomy" id="258475"/>
    <lineage>
        <taxon>Bacteria</taxon>
        <taxon>Bacillati</taxon>
        <taxon>Bacillota</taxon>
        <taxon>Clostridia</taxon>
        <taxon>Eubacteriales</taxon>
        <taxon>Desulfotomaculaceae</taxon>
        <taxon>Pelotomaculum</taxon>
    </lineage>
</organism>
<protein>
    <recommendedName>
        <fullName evidence="2">Pyridoxal phosphate homeostasis protein</fullName>
        <shortName evidence="2">PLP homeostasis protein</shortName>
    </recommendedName>
</protein>
<dbReference type="RefSeq" id="WP_134214315.1">
    <property type="nucleotide sequence ID" value="NZ_QFFZ01000029.1"/>
</dbReference>
<feature type="domain" description="Alanine racemase N-terminal" evidence="5">
    <location>
        <begin position="7"/>
        <end position="224"/>
    </location>
</feature>
<evidence type="ECO:0000313" key="6">
    <source>
        <dbReference type="EMBL" id="TEB10298.1"/>
    </source>
</evidence>
<dbReference type="NCBIfam" id="TIGR00044">
    <property type="entry name" value="YggS family pyridoxal phosphate-dependent enzyme"/>
    <property type="match status" value="1"/>
</dbReference>
<name>A0A4Y7RMT3_9FIRM</name>
<keyword evidence="1 2" id="KW-0663">Pyridoxal phosphate</keyword>
<dbReference type="HAMAP" id="MF_02087">
    <property type="entry name" value="PLP_homeostasis"/>
    <property type="match status" value="1"/>
</dbReference>
<evidence type="ECO:0000256" key="1">
    <source>
        <dbReference type="ARBA" id="ARBA00022898"/>
    </source>
</evidence>
<sequence>MSVLENLSSVRERIRAAALRSGRRDEGIRLVAVSKNMGVDLIKEALGCGVSCFGENKAQEFLKKYPQLPPELEWHFIGHLQTNKVRKVLSAVSLIHSLDRWSLAEEIHRVASETNKKAQALVQVNVAGEESKYGIAPAEAEDFVAEVTRLQGIRLRGLMTIAPECEDPEEVRYVFRQARELSRRLEERIQGLKMEYLSMGMSGDFEIAVEEGANMLRLGTAVFGRRY</sequence>
<dbReference type="GO" id="GO:0030170">
    <property type="term" value="F:pyridoxal phosphate binding"/>
    <property type="evidence" value="ECO:0007669"/>
    <property type="project" value="UniProtKB-UniRule"/>
</dbReference>
<dbReference type="InterPro" id="IPR011078">
    <property type="entry name" value="PyrdxlP_homeostasis"/>
</dbReference>
<evidence type="ECO:0000313" key="7">
    <source>
        <dbReference type="Proteomes" id="UP000297597"/>
    </source>
</evidence>
<dbReference type="AlphaFoldDB" id="A0A4Y7RMT3"/>
<evidence type="ECO:0000256" key="4">
    <source>
        <dbReference type="RuleBase" id="RU004514"/>
    </source>
</evidence>
<dbReference type="InterPro" id="IPR029066">
    <property type="entry name" value="PLP-binding_barrel"/>
</dbReference>
<evidence type="ECO:0000256" key="2">
    <source>
        <dbReference type="HAMAP-Rule" id="MF_02087"/>
    </source>
</evidence>
<comment type="similarity">
    <text evidence="2 4">Belongs to the pyridoxal phosphate-binding protein YggS/PROSC family.</text>
</comment>
<dbReference type="Gene3D" id="3.20.20.10">
    <property type="entry name" value="Alanine racemase"/>
    <property type="match status" value="1"/>
</dbReference>
<gene>
    <name evidence="6" type="ORF">Pmgp_02495</name>
</gene>
<evidence type="ECO:0000259" key="5">
    <source>
        <dbReference type="Pfam" id="PF01168"/>
    </source>
</evidence>
<dbReference type="PANTHER" id="PTHR10146:SF14">
    <property type="entry name" value="PYRIDOXAL PHOSPHATE HOMEOSTASIS PROTEIN"/>
    <property type="match status" value="1"/>
</dbReference>
<evidence type="ECO:0000256" key="3">
    <source>
        <dbReference type="PIRSR" id="PIRSR004848-1"/>
    </source>
</evidence>
<dbReference type="CDD" id="cd00635">
    <property type="entry name" value="PLPDE_III_YBL036c_like"/>
    <property type="match status" value="1"/>
</dbReference>
<dbReference type="EMBL" id="QFFZ01000029">
    <property type="protein sequence ID" value="TEB10298.1"/>
    <property type="molecule type" value="Genomic_DNA"/>
</dbReference>
<accession>A0A4Y7RMT3</accession>
<proteinExistence type="inferred from homology"/>
<dbReference type="PIRSF" id="PIRSF004848">
    <property type="entry name" value="YBL036c_PLPDEIII"/>
    <property type="match status" value="1"/>
</dbReference>
<dbReference type="Proteomes" id="UP000297597">
    <property type="component" value="Unassembled WGS sequence"/>
</dbReference>
<dbReference type="PROSITE" id="PS01211">
    <property type="entry name" value="UPF0001"/>
    <property type="match status" value="1"/>
</dbReference>
<dbReference type="InterPro" id="IPR001608">
    <property type="entry name" value="Ala_racemase_N"/>
</dbReference>
<comment type="caution">
    <text evidence="6">The sequence shown here is derived from an EMBL/GenBank/DDBJ whole genome shotgun (WGS) entry which is preliminary data.</text>
</comment>
<dbReference type="OrthoDB" id="9804072at2"/>
<dbReference type="SUPFAM" id="SSF51419">
    <property type="entry name" value="PLP-binding barrel"/>
    <property type="match status" value="1"/>
</dbReference>
<comment type="function">
    <text evidence="2">Pyridoxal 5'-phosphate (PLP)-binding protein, which is involved in PLP homeostasis.</text>
</comment>